<gene>
    <name evidence="3" type="ORF">TTRE_0000603401</name>
</gene>
<dbReference type="EMBL" id="HG806205">
    <property type="protein sequence ID" value="CDW57739.1"/>
    <property type="molecule type" value="Genomic_DNA"/>
</dbReference>
<sequence>MGRLGRNASETESELKSSHTASSQGSDTDHPSRLFSTSQEPSLSLHELQEKIPIAVAIIETVHALFKIDGDCIVKVFGSVTVSFPSGCLQLLKQDASAYPLVFSLKNVSRMHSVVYNQKLMSRVPSKTDFCHKYEFNMKTLLNELQEHACRTPVAPYYNLEVMRYEVQTEPSVNVPDQMAPLLLQGSWNRKDDNVHLSIRYGYNPQCCLCSPLTNVVFITDVCGNVQGVECNSDMSW</sequence>
<evidence type="ECO:0000313" key="4">
    <source>
        <dbReference type="Proteomes" id="UP000030665"/>
    </source>
</evidence>
<reference evidence="3" key="1">
    <citation type="submission" date="2014-01" db="EMBL/GenBank/DDBJ databases">
        <authorList>
            <person name="Aslett M."/>
        </authorList>
    </citation>
    <scope>NUCLEOTIDE SEQUENCE</scope>
</reference>
<name>A0A077ZD24_TRITR</name>
<keyword evidence="4" id="KW-1185">Reference proteome</keyword>
<dbReference type="OrthoDB" id="5593455at2759"/>
<feature type="region of interest" description="Disordered" evidence="1">
    <location>
        <begin position="1"/>
        <end position="37"/>
    </location>
</feature>
<accession>A0A077ZD24</accession>
<dbReference type="Pfam" id="PF10291">
    <property type="entry name" value="muHD"/>
    <property type="match status" value="1"/>
</dbReference>
<feature type="domain" description="Muniscin C-terminal" evidence="2">
    <location>
        <begin position="52"/>
        <end position="231"/>
    </location>
</feature>
<dbReference type="Proteomes" id="UP000030665">
    <property type="component" value="Unassembled WGS sequence"/>
</dbReference>
<organism evidence="3 4">
    <name type="scientific">Trichuris trichiura</name>
    <name type="common">Whipworm</name>
    <name type="synonym">Trichocephalus trichiurus</name>
    <dbReference type="NCBI Taxonomy" id="36087"/>
    <lineage>
        <taxon>Eukaryota</taxon>
        <taxon>Metazoa</taxon>
        <taxon>Ecdysozoa</taxon>
        <taxon>Nematoda</taxon>
        <taxon>Enoplea</taxon>
        <taxon>Dorylaimia</taxon>
        <taxon>Trichinellida</taxon>
        <taxon>Trichuridae</taxon>
        <taxon>Trichuris</taxon>
    </lineage>
</organism>
<dbReference type="InterPro" id="IPR018808">
    <property type="entry name" value="Muniscin_C"/>
</dbReference>
<evidence type="ECO:0000259" key="2">
    <source>
        <dbReference type="Pfam" id="PF10291"/>
    </source>
</evidence>
<dbReference type="AlphaFoldDB" id="A0A077ZD24"/>
<dbReference type="STRING" id="36087.A0A077ZD24"/>
<proteinExistence type="predicted"/>
<reference evidence="3" key="2">
    <citation type="submission" date="2014-03" db="EMBL/GenBank/DDBJ databases">
        <title>The whipworm genome and dual-species transcriptomics of an intimate host-pathogen interaction.</title>
        <authorList>
            <person name="Foth B.J."/>
            <person name="Tsai I.J."/>
            <person name="Reid A.J."/>
            <person name="Bancroft A.J."/>
            <person name="Nichol S."/>
            <person name="Tracey A."/>
            <person name="Holroyd N."/>
            <person name="Cotton J.A."/>
            <person name="Stanley E.J."/>
            <person name="Zarowiecki M."/>
            <person name="Liu J.Z."/>
            <person name="Huckvale T."/>
            <person name="Cooper P.J."/>
            <person name="Grencis R.K."/>
            <person name="Berriman M."/>
        </authorList>
    </citation>
    <scope>NUCLEOTIDE SEQUENCE [LARGE SCALE GENOMIC DNA]</scope>
</reference>
<evidence type="ECO:0000256" key="1">
    <source>
        <dbReference type="SAM" id="MobiDB-lite"/>
    </source>
</evidence>
<protein>
    <submittedName>
        <fullName evidence="3">MuHD domain containing protein</fullName>
    </submittedName>
</protein>
<evidence type="ECO:0000313" key="3">
    <source>
        <dbReference type="EMBL" id="CDW57739.1"/>
    </source>
</evidence>